<organism evidence="1 2">
    <name type="scientific">Mycoplasmopsis bovis CQ-W70</name>
    <dbReference type="NCBI Taxonomy" id="1316930"/>
    <lineage>
        <taxon>Bacteria</taxon>
        <taxon>Bacillati</taxon>
        <taxon>Mycoplasmatota</taxon>
        <taxon>Mycoplasmoidales</taxon>
        <taxon>Metamycoplasmataceae</taxon>
        <taxon>Mycoplasmopsis</taxon>
    </lineage>
</organism>
<dbReference type="HOGENOM" id="CLU_137912_0_0_14"/>
<dbReference type="RefSeq" id="WP_013456007.1">
    <property type="nucleotide sequence ID" value="NZ_CP005933.1"/>
</dbReference>
<dbReference type="GeneID" id="31507802"/>
<dbReference type="KEGG" id="mbq:K668_02030"/>
<evidence type="ECO:0000313" key="2">
    <source>
        <dbReference type="Proteomes" id="UP000027182"/>
    </source>
</evidence>
<gene>
    <name evidence="1" type="ORF">K668_02030</name>
</gene>
<protein>
    <submittedName>
        <fullName evidence="1">Uncharacterized protein</fullName>
    </submittedName>
</protein>
<sequence length="168" mass="18766">MQNDLNTKESKIELLPVLKPISLYPEFIDKIDGENKLKSNVITVIAIDDNDVYFVSGLLSENTDSANQNIINIDTEDGILENGKSAKVILAKAIDLSIIYKMSYDELVPKIQTSWDNMARLPYISLKDQLKVVNWVSANLANQSGTPKLVVIRKKRRDDSDKINGAST</sequence>
<accession>A0A059XZC7</accession>
<reference evidence="1 2" key="1">
    <citation type="submission" date="2013-04" db="EMBL/GenBank/DDBJ databases">
        <authorList>
            <person name="Lin L."/>
            <person name="Zeng Z."/>
            <person name="Xie J."/>
            <person name="Luo L."/>
            <person name="Yang Z."/>
            <person name="Liang W."/>
            <person name="Lin H."/>
            <person name="Dong C."/>
            <person name="Sun Y."/>
        </authorList>
    </citation>
    <scope>NUCLEOTIDE SEQUENCE [LARGE SCALE GENOMIC DNA]</scope>
    <source>
        <strain evidence="1 2">CQ-W70</strain>
    </source>
</reference>
<dbReference type="PATRIC" id="fig|1316930.3.peg.417"/>
<dbReference type="EMBL" id="CP005933">
    <property type="protein sequence ID" value="AIA33984.1"/>
    <property type="molecule type" value="Genomic_DNA"/>
</dbReference>
<dbReference type="AlphaFoldDB" id="A0A059XZC7"/>
<dbReference type="Proteomes" id="UP000027182">
    <property type="component" value="Chromosome"/>
</dbReference>
<name>A0A059XZC7_MYCBV</name>
<evidence type="ECO:0000313" key="1">
    <source>
        <dbReference type="EMBL" id="AIA33984.1"/>
    </source>
</evidence>
<proteinExistence type="predicted"/>